<dbReference type="NCBIfam" id="NF043014">
    <property type="entry name" value="DArabDhDalD"/>
    <property type="match status" value="1"/>
</dbReference>
<evidence type="ECO:0000259" key="2">
    <source>
        <dbReference type="Pfam" id="PF01232"/>
    </source>
</evidence>
<dbReference type="SUPFAM" id="SSF48179">
    <property type="entry name" value="6-phosphogluconate dehydrogenase C-terminal domain-like"/>
    <property type="match status" value="1"/>
</dbReference>
<evidence type="ECO:0000259" key="3">
    <source>
        <dbReference type="Pfam" id="PF08125"/>
    </source>
</evidence>
<dbReference type="Gene3D" id="3.40.50.720">
    <property type="entry name" value="NAD(P)-binding Rossmann-like Domain"/>
    <property type="match status" value="1"/>
</dbReference>
<keyword evidence="1" id="KW-0560">Oxidoreductase</keyword>
<dbReference type="Gene3D" id="1.10.1040.10">
    <property type="entry name" value="N-(1-d-carboxylethyl)-l-norvaline Dehydrogenase, domain 2"/>
    <property type="match status" value="1"/>
</dbReference>
<dbReference type="Proteomes" id="UP000029577">
    <property type="component" value="Unassembled WGS sequence"/>
</dbReference>
<dbReference type="InterPro" id="IPR050025">
    <property type="entry name" value="DalD"/>
</dbReference>
<dbReference type="PRINTS" id="PR00084">
    <property type="entry name" value="MTLDHDRGNASE"/>
</dbReference>
<dbReference type="InterPro" id="IPR013131">
    <property type="entry name" value="Mannitol_DH_N"/>
</dbReference>
<dbReference type="InterPro" id="IPR008927">
    <property type="entry name" value="6-PGluconate_DH-like_C_sf"/>
</dbReference>
<dbReference type="eggNOG" id="COG0246">
    <property type="taxonomic scope" value="Bacteria"/>
</dbReference>
<dbReference type="Pfam" id="PF01232">
    <property type="entry name" value="Mannitol_dh"/>
    <property type="match status" value="1"/>
</dbReference>
<comment type="caution">
    <text evidence="4">The sequence shown here is derived from an EMBL/GenBank/DDBJ whole genome shotgun (WGS) entry which is preliminary data.</text>
</comment>
<gene>
    <name evidence="4" type="ORF">HA49_00645</name>
</gene>
<feature type="domain" description="Mannitol dehydrogenase N-terminal" evidence="2">
    <location>
        <begin position="12"/>
        <end position="257"/>
    </location>
</feature>
<dbReference type="PANTHER" id="PTHR43362:SF7">
    <property type="entry name" value="D-MANNONATE OXIDOREDUCTASE"/>
    <property type="match status" value="1"/>
</dbReference>
<dbReference type="InterPro" id="IPR013328">
    <property type="entry name" value="6PGD_dom2"/>
</dbReference>
<evidence type="ECO:0000256" key="1">
    <source>
        <dbReference type="ARBA" id="ARBA00023002"/>
    </source>
</evidence>
<dbReference type="EMBL" id="JPKR02000005">
    <property type="protein sequence ID" value="KGD80214.2"/>
    <property type="molecule type" value="Genomic_DNA"/>
</dbReference>
<name>A0A095TUH7_9GAMM</name>
<dbReference type="STRING" id="642227.HA49_00645"/>
<dbReference type="SUPFAM" id="SSF51735">
    <property type="entry name" value="NAD(P)-binding Rossmann-fold domains"/>
    <property type="match status" value="1"/>
</dbReference>
<keyword evidence="5" id="KW-1185">Reference proteome</keyword>
<dbReference type="GO" id="GO:0042840">
    <property type="term" value="P:D-glucuronate catabolic process"/>
    <property type="evidence" value="ECO:0007669"/>
    <property type="project" value="TreeGrafter"/>
</dbReference>
<dbReference type="PANTHER" id="PTHR43362">
    <property type="entry name" value="MANNITOL DEHYDROGENASE DSF1-RELATED"/>
    <property type="match status" value="1"/>
</dbReference>
<dbReference type="RefSeq" id="WP_038015562.1">
    <property type="nucleotide sequence ID" value="NZ_JPKR02000005.1"/>
</dbReference>
<dbReference type="InterPro" id="IPR036291">
    <property type="entry name" value="NAD(P)-bd_dom_sf"/>
</dbReference>
<dbReference type="GO" id="GO:0008866">
    <property type="term" value="F:fructuronate reductase activity"/>
    <property type="evidence" value="ECO:0007669"/>
    <property type="project" value="TreeGrafter"/>
</dbReference>
<reference evidence="4" key="1">
    <citation type="submission" date="2014-12" db="EMBL/GenBank/DDBJ databases">
        <title>The draft genome of the Tatumella morbirosei type strain, LMG23360T isolated from pineapple rot.</title>
        <authorList>
            <person name="Smits T.H."/>
            <person name="Palmer M."/>
            <person name="Venter S.N."/>
            <person name="Duffy B."/>
            <person name="Steenkamp E.T."/>
            <person name="Chan W.Y."/>
            <person name="Coutinho T.A."/>
            <person name="Coetzee M.P."/>
            <person name="De Maayer P."/>
        </authorList>
    </citation>
    <scope>NUCLEOTIDE SEQUENCE [LARGE SCALE GENOMIC DNA]</scope>
    <source>
        <strain evidence="4">LMG 23360</strain>
    </source>
</reference>
<dbReference type="AlphaFoldDB" id="A0A095TUH7"/>
<feature type="domain" description="Mannitol dehydrogenase C-terminal" evidence="3">
    <location>
        <begin position="267"/>
        <end position="442"/>
    </location>
</feature>
<evidence type="ECO:0000313" key="5">
    <source>
        <dbReference type="Proteomes" id="UP000029577"/>
    </source>
</evidence>
<dbReference type="InterPro" id="IPR000669">
    <property type="entry name" value="Mannitol_DH"/>
</dbReference>
<dbReference type="Pfam" id="PF08125">
    <property type="entry name" value="Mannitol_dh_C"/>
    <property type="match status" value="1"/>
</dbReference>
<dbReference type="InterPro" id="IPR050988">
    <property type="entry name" value="Mannitol_DH/Oxidoreductase"/>
</dbReference>
<protein>
    <submittedName>
        <fullName evidence="4">D-arabinitol 4-dehydrogenase</fullName>
    </submittedName>
</protein>
<proteinExistence type="predicted"/>
<dbReference type="InterPro" id="IPR013118">
    <property type="entry name" value="Mannitol_DH_C"/>
</dbReference>
<organism evidence="4 5">
    <name type="scientific">Tatumella morbirosei</name>
    <dbReference type="NCBI Taxonomy" id="642227"/>
    <lineage>
        <taxon>Bacteria</taxon>
        <taxon>Pseudomonadati</taxon>
        <taxon>Pseudomonadota</taxon>
        <taxon>Gammaproteobacteria</taxon>
        <taxon>Enterobacterales</taxon>
        <taxon>Erwiniaceae</taxon>
        <taxon>Tatumella</taxon>
    </lineage>
</organism>
<sequence>MSETTTTPNVWMHLGAGSFHRAHQAWYLHRLLQQQDERWSIALGNIRNDADALLAALEQQGGQYTLETVTPEGVRDYETITSIRKILPHDPQLSALIAQGASPATKVIAFTVTEGGYYLDTEHRLDPQQADIKADLAGGACTIYGALTRILNGRLQAGGEPVTLLSCDNLRHNGERFRQGFLTFLTLSGQQQLHDWVEKQTTSPNTMVDRITPRPTPDIAPRVLEVTGIHDAVPVMGEAFIQWVIEENFIAGRPALENVDVELVESVQAFEEAKIRILNASHSCIAWAGTLIGQSYIHESTSTEAIKQLAWNYVTEDVIPCLSPSPLDLQVYRDVVLSRFSNPYIQDTNQRVAADGLSKIPGFITPTLMECYARGEIPRATAVLPALFFLFMQRWHRGELPYEYQDGVMNADELHRMFDSEDPLGLFASNEALFGELAANQSGFTQLLRDTVAQLKPLLASAAH</sequence>
<evidence type="ECO:0000313" key="4">
    <source>
        <dbReference type="EMBL" id="KGD80214.2"/>
    </source>
</evidence>
<accession>A0A095TUH7</accession>